<reference evidence="4" key="1">
    <citation type="submission" date="2013-07" db="EMBL/GenBank/DDBJ databases">
        <title>Transcriptome sequencing and developmental regulation of gene expression in Anopheles aquasalis.</title>
        <authorList>
            <consortium name="Brazilian Malaria Network (MCT/CNPq/MS/SCTIE/DECIT/PRONEX 555648/2009-5) and Research Network on Bioactive Molecules from Arthropod Vectors (NAP-MOBIARVE"/>
            <consortium name="University of Sao Paulo)"/>
            <person name="Marinotti O."/>
            <person name="Ribeiro J.M.C."/>
            <person name="Costa-da-Silva A.L."/>
            <person name="Silva M.C.P."/>
            <person name="Lopes A.R."/>
            <person name="Barros M.S."/>
            <person name="Sa-Nunes A."/>
            <person name="Konjin B.B."/>
            <person name="Carvalho E."/>
            <person name="Suesdek L."/>
            <person name="Silva-Neto M.A.C."/>
            <person name="Capurro M.L."/>
        </authorList>
    </citation>
    <scope>NUCLEOTIDE SEQUENCE</scope>
    <source>
        <tissue evidence="4">Whole body</tissue>
    </source>
</reference>
<evidence type="ECO:0000256" key="1">
    <source>
        <dbReference type="ARBA" id="ARBA00023157"/>
    </source>
</evidence>
<dbReference type="EMBL" id="GAMD01000264">
    <property type="protein sequence ID" value="JAB01327.1"/>
    <property type="molecule type" value="mRNA"/>
</dbReference>
<dbReference type="InterPro" id="IPR036056">
    <property type="entry name" value="Fibrinogen-like_C"/>
</dbReference>
<dbReference type="AlphaFoldDB" id="T1DUC1"/>
<protein>
    <submittedName>
        <fullName evidence="4">Putative ficolin</fullName>
    </submittedName>
</protein>
<dbReference type="CDD" id="cd00087">
    <property type="entry name" value="FReD"/>
    <property type="match status" value="1"/>
</dbReference>
<dbReference type="InterPro" id="IPR014716">
    <property type="entry name" value="Fibrinogen_a/b/g_C_1"/>
</dbReference>
<dbReference type="PANTHER" id="PTHR19143:SF327">
    <property type="entry name" value="FI21813P1-RELATED"/>
    <property type="match status" value="1"/>
</dbReference>
<sequence>NMKRALLSILLVVAYSVGLCDGSFSLLTEPRQTCTDFDIFSQQVVSLTTQVQSLPTGDPLVKIRSDLVNLLASSKIYKSCDDIGPTSPPGLYRIQDGNDAPMYYYCETVQDGGRWTVIQRRTADVVNFTRSFNEYATGFGHPSGDFWLGLTRIQKITSQTQYELLIKMSAFDGTSATARYSSFQLNDVNDLFKITSLGNFTGDAGNSMSLSLNRQFSTQDKDTDASSTTNCANVWGGGWWLNNCGDSNLNGFYRGVTPTAAPRTAMVWAGFKGLSQSLKNSTMLVRKYVP</sequence>
<keyword evidence="1" id="KW-1015">Disulfide bond</keyword>
<evidence type="ECO:0000259" key="3">
    <source>
        <dbReference type="PROSITE" id="PS51406"/>
    </source>
</evidence>
<dbReference type="Gene3D" id="3.90.215.10">
    <property type="entry name" value="Gamma Fibrinogen, chain A, domain 1"/>
    <property type="match status" value="1"/>
</dbReference>
<feature type="chain" id="PRO_5004575084" evidence="2">
    <location>
        <begin position="23"/>
        <end position="290"/>
    </location>
</feature>
<dbReference type="PANTHER" id="PTHR19143">
    <property type="entry name" value="FIBRINOGEN/TENASCIN/ANGIOPOEITIN"/>
    <property type="match status" value="1"/>
</dbReference>
<organism evidence="4">
    <name type="scientific">Anopheles aquasalis</name>
    <name type="common">Malaria mosquito</name>
    <dbReference type="NCBI Taxonomy" id="42839"/>
    <lineage>
        <taxon>Eukaryota</taxon>
        <taxon>Metazoa</taxon>
        <taxon>Ecdysozoa</taxon>
        <taxon>Arthropoda</taxon>
        <taxon>Hexapoda</taxon>
        <taxon>Insecta</taxon>
        <taxon>Pterygota</taxon>
        <taxon>Neoptera</taxon>
        <taxon>Endopterygota</taxon>
        <taxon>Diptera</taxon>
        <taxon>Nematocera</taxon>
        <taxon>Culicoidea</taxon>
        <taxon>Culicidae</taxon>
        <taxon>Anophelinae</taxon>
        <taxon>Anopheles</taxon>
    </lineage>
</organism>
<accession>T1DUC1</accession>
<evidence type="ECO:0000256" key="2">
    <source>
        <dbReference type="SAM" id="SignalP"/>
    </source>
</evidence>
<dbReference type="GO" id="GO:0005615">
    <property type="term" value="C:extracellular space"/>
    <property type="evidence" value="ECO:0007669"/>
    <property type="project" value="TreeGrafter"/>
</dbReference>
<dbReference type="Pfam" id="PF00147">
    <property type="entry name" value="Fibrinogen_C"/>
    <property type="match status" value="1"/>
</dbReference>
<dbReference type="InterPro" id="IPR020837">
    <property type="entry name" value="Fibrinogen_CS"/>
</dbReference>
<dbReference type="SMART" id="SM00186">
    <property type="entry name" value="FBG"/>
    <property type="match status" value="1"/>
</dbReference>
<dbReference type="PROSITE" id="PS00514">
    <property type="entry name" value="FIBRINOGEN_C_1"/>
    <property type="match status" value="1"/>
</dbReference>
<dbReference type="VEuPathDB" id="VectorBase:AAQUA_012216"/>
<name>T1DUC1_ANOAQ</name>
<evidence type="ECO:0000313" key="4">
    <source>
        <dbReference type="EMBL" id="JAB01327.1"/>
    </source>
</evidence>
<feature type="non-terminal residue" evidence="4">
    <location>
        <position position="1"/>
    </location>
</feature>
<dbReference type="SUPFAM" id="SSF56496">
    <property type="entry name" value="Fibrinogen C-terminal domain-like"/>
    <property type="match status" value="1"/>
</dbReference>
<dbReference type="InterPro" id="IPR002181">
    <property type="entry name" value="Fibrinogen_a/b/g_C_dom"/>
</dbReference>
<dbReference type="InterPro" id="IPR050373">
    <property type="entry name" value="Fibrinogen_C-term_domain"/>
</dbReference>
<keyword evidence="2" id="KW-0732">Signal</keyword>
<dbReference type="PROSITE" id="PS51406">
    <property type="entry name" value="FIBRINOGEN_C_2"/>
    <property type="match status" value="1"/>
</dbReference>
<proteinExistence type="evidence at transcript level"/>
<feature type="signal peptide" evidence="2">
    <location>
        <begin position="1"/>
        <end position="22"/>
    </location>
</feature>
<feature type="domain" description="Fibrinogen C-terminal" evidence="3">
    <location>
        <begin position="71"/>
        <end position="289"/>
    </location>
</feature>